<comment type="cofactor">
    <cofactor evidence="6">
        <name>Fe cation</name>
        <dbReference type="ChEBI" id="CHEBI:24875"/>
    </cofactor>
</comment>
<organism evidence="7 8">
    <name type="scientific">Aquicella lusitana</name>
    <dbReference type="NCBI Taxonomy" id="254246"/>
    <lineage>
        <taxon>Bacteria</taxon>
        <taxon>Pseudomonadati</taxon>
        <taxon>Pseudomonadota</taxon>
        <taxon>Gammaproteobacteria</taxon>
        <taxon>Legionellales</taxon>
        <taxon>Coxiellaceae</taxon>
        <taxon>Aquicella</taxon>
    </lineage>
</organism>
<dbReference type="InterPro" id="IPR029014">
    <property type="entry name" value="NiFe-Hase_large"/>
</dbReference>
<keyword evidence="8" id="KW-1185">Reference proteome</keyword>
<sequence length="430" mass="48720">MNKITTVNIPVLTRIEGETALHVQISDGKIQSLELRIYEPPRFFEKLLVGRGVQELLDIVARICGLCPVAYQMSAVQAIENIVGIKPSAWVRNMRRLFYCGEWLQNHSLHIHMLALPDFLGYASAIDMAKDYGDEVRRGLRLQKLGNDLIKILGARSVHPVGTLVGGFSHAPPKREVKDLLAHLYQGLDDAEQLLRWLTKLELPEQSQKFVCVSLSHSSEYPMNEGKIVSDEGLDIEIDQFDAHFAEHQVSYSNALKCLLHGKSYLLGPLARVNCNFSLLPSNVKQLVKELGFQFPIKNMFYSIIARAIESMLCFSEAIRILECYDYPESAFSLYETQAGIGYGCTEAPRGLLWHRFELDKNGLIQSARIVPPTSQNQARIEEDLHDSLTQLGLDKPENELRKYSEVLIRNYDPCISCSTHFLDMRVSRK</sequence>
<dbReference type="InterPro" id="IPR001501">
    <property type="entry name" value="Ni-dep_hyd_lsu"/>
</dbReference>
<comment type="cofactor">
    <cofactor evidence="1 6">
        <name>Ni(2+)</name>
        <dbReference type="ChEBI" id="CHEBI:49786"/>
    </cofactor>
</comment>
<keyword evidence="6" id="KW-0408">Iron</keyword>
<keyword evidence="4 6" id="KW-0479">Metal-binding</keyword>
<feature type="binding site" evidence="6">
    <location>
        <position position="64"/>
    </location>
    <ligand>
        <name>Ni(2+)</name>
        <dbReference type="ChEBI" id="CHEBI:49786"/>
    </ligand>
</feature>
<dbReference type="GO" id="GO:0016151">
    <property type="term" value="F:nickel cation binding"/>
    <property type="evidence" value="ECO:0007669"/>
    <property type="project" value="InterPro"/>
</dbReference>
<evidence type="ECO:0000256" key="1">
    <source>
        <dbReference type="ARBA" id="ARBA00001967"/>
    </source>
</evidence>
<dbReference type="AlphaFoldDB" id="A0A370GJ69"/>
<reference evidence="7 8" key="1">
    <citation type="submission" date="2018-07" db="EMBL/GenBank/DDBJ databases">
        <title>Genomic Encyclopedia of Type Strains, Phase IV (KMG-IV): sequencing the most valuable type-strain genomes for metagenomic binning, comparative biology and taxonomic classification.</title>
        <authorList>
            <person name="Goeker M."/>
        </authorList>
    </citation>
    <scope>NUCLEOTIDE SEQUENCE [LARGE SCALE GENOMIC DNA]</scope>
    <source>
        <strain evidence="7 8">DSM 16500</strain>
    </source>
</reference>
<evidence type="ECO:0000313" key="8">
    <source>
        <dbReference type="Proteomes" id="UP000254720"/>
    </source>
</evidence>
<dbReference type="RefSeq" id="WP_114834437.1">
    <property type="nucleotide sequence ID" value="NZ_LR699114.1"/>
</dbReference>
<dbReference type="GO" id="GO:0008901">
    <property type="term" value="F:ferredoxin hydrogenase activity"/>
    <property type="evidence" value="ECO:0007669"/>
    <property type="project" value="InterPro"/>
</dbReference>
<dbReference type="PANTHER" id="PTHR43600:SF2">
    <property type="entry name" value="F420-NON-REDUCING HYDROGENASE VHU SUBUNIT A"/>
    <property type="match status" value="1"/>
</dbReference>
<accession>A0A370GJ69</accession>
<evidence type="ECO:0000256" key="2">
    <source>
        <dbReference type="ARBA" id="ARBA00009292"/>
    </source>
</evidence>
<dbReference type="Gene3D" id="1.10.645.10">
    <property type="entry name" value="Cytochrome-c3 Hydrogenase, chain B"/>
    <property type="match status" value="1"/>
</dbReference>
<feature type="binding site" evidence="6">
    <location>
        <position position="415"/>
    </location>
    <ligand>
        <name>Ni(2+)</name>
        <dbReference type="ChEBI" id="CHEBI:49786"/>
    </ligand>
</feature>
<dbReference type="PANTHER" id="PTHR43600">
    <property type="entry name" value="COENZYME F420 HYDROGENASE, SUBUNIT ALPHA"/>
    <property type="match status" value="1"/>
</dbReference>
<dbReference type="Proteomes" id="UP000254720">
    <property type="component" value="Unassembled WGS sequence"/>
</dbReference>
<evidence type="ECO:0000256" key="4">
    <source>
        <dbReference type="ARBA" id="ARBA00022723"/>
    </source>
</evidence>
<feature type="binding site" evidence="6">
    <location>
        <position position="45"/>
    </location>
    <ligand>
        <name>Mg(2+)</name>
        <dbReference type="ChEBI" id="CHEBI:18420"/>
    </ligand>
</feature>
<dbReference type="PROSITE" id="PS00508">
    <property type="entry name" value="NI_HGENASE_L_2"/>
    <property type="match status" value="1"/>
</dbReference>
<evidence type="ECO:0000256" key="5">
    <source>
        <dbReference type="ARBA" id="ARBA00023002"/>
    </source>
</evidence>
<feature type="binding site" evidence="6">
    <location>
        <position position="67"/>
    </location>
    <ligand>
        <name>Ni(2+)</name>
        <dbReference type="ChEBI" id="CHEBI:49786"/>
    </ligand>
</feature>
<feature type="binding site" evidence="6">
    <location>
        <position position="370"/>
    </location>
    <ligand>
        <name>Mg(2+)</name>
        <dbReference type="ChEBI" id="CHEBI:18420"/>
    </ligand>
</feature>
<comment type="similarity">
    <text evidence="2">Belongs to the [NiFe]/[NiFeSe] hydrogenase large subunit family.</text>
</comment>
<keyword evidence="6" id="KW-0460">Magnesium</keyword>
<dbReference type="InterPro" id="IPR018194">
    <property type="entry name" value="Ni-dep_hyd_lsu_Ni_BS"/>
</dbReference>
<dbReference type="OrthoDB" id="9761717at2"/>
<evidence type="ECO:0000313" key="7">
    <source>
        <dbReference type="EMBL" id="RDI43410.1"/>
    </source>
</evidence>
<feature type="binding site" evidence="6">
    <location>
        <position position="421"/>
    </location>
    <ligand>
        <name>Mg(2+)</name>
        <dbReference type="ChEBI" id="CHEBI:18420"/>
    </ligand>
</feature>
<feature type="binding site" evidence="6">
    <location>
        <position position="418"/>
    </location>
    <ligand>
        <name>Fe cation</name>
        <dbReference type="ChEBI" id="CHEBI:24875"/>
    </ligand>
</feature>
<keyword evidence="3 6" id="KW-0533">Nickel</keyword>
<evidence type="ECO:0000256" key="3">
    <source>
        <dbReference type="ARBA" id="ARBA00022596"/>
    </source>
</evidence>
<proteinExistence type="inferred from homology"/>
<protein>
    <submittedName>
        <fullName evidence="7">Coenzyme F420-reducing hydrogenase alpha subunit</fullName>
    </submittedName>
</protein>
<name>A0A370GJ69_9COXI</name>
<keyword evidence="5" id="KW-0560">Oxidoreductase</keyword>
<dbReference type="SUPFAM" id="SSF56762">
    <property type="entry name" value="HydB/Nqo4-like"/>
    <property type="match status" value="1"/>
</dbReference>
<comment type="caution">
    <text evidence="7">The sequence shown here is derived from an EMBL/GenBank/DDBJ whole genome shotgun (WGS) entry which is preliminary data.</text>
</comment>
<evidence type="ECO:0000256" key="6">
    <source>
        <dbReference type="PIRSR" id="PIRSR601501-1"/>
    </source>
</evidence>
<dbReference type="Pfam" id="PF00374">
    <property type="entry name" value="NiFeSe_Hases"/>
    <property type="match status" value="2"/>
</dbReference>
<gene>
    <name evidence="7" type="ORF">C8D86_11166</name>
</gene>
<dbReference type="EMBL" id="QQAX01000011">
    <property type="protein sequence ID" value="RDI43410.1"/>
    <property type="molecule type" value="Genomic_DNA"/>
</dbReference>
<feature type="binding site" evidence="6">
    <location>
        <position position="67"/>
    </location>
    <ligand>
        <name>Fe cation</name>
        <dbReference type="ChEBI" id="CHEBI:24875"/>
    </ligand>
</feature>